<dbReference type="Proteomes" id="UP001408594">
    <property type="component" value="Unassembled WGS sequence"/>
</dbReference>
<proteinExistence type="predicted"/>
<keyword evidence="4" id="KW-1185">Reference proteome</keyword>
<keyword evidence="1" id="KW-1133">Transmembrane helix</keyword>
<dbReference type="Gene3D" id="3.30.1380.10">
    <property type="match status" value="1"/>
</dbReference>
<dbReference type="SUPFAM" id="SSF55166">
    <property type="entry name" value="Hedgehog/DD-peptidase"/>
    <property type="match status" value="1"/>
</dbReference>
<organism evidence="3 4">
    <name type="scientific">Microbulbifer aestuariivivens</name>
    <dbReference type="NCBI Taxonomy" id="1908308"/>
    <lineage>
        <taxon>Bacteria</taxon>
        <taxon>Pseudomonadati</taxon>
        <taxon>Pseudomonadota</taxon>
        <taxon>Gammaproteobacteria</taxon>
        <taxon>Cellvibrionales</taxon>
        <taxon>Microbulbiferaceae</taxon>
        <taxon>Microbulbifer</taxon>
    </lineage>
</organism>
<gene>
    <name evidence="3" type="ORF">Maes01_01887</name>
</gene>
<reference evidence="3 4" key="1">
    <citation type="submission" date="2024-02" db="EMBL/GenBank/DDBJ databases">
        <title>Microbulbifer aestuariivivens NBRC 112533.</title>
        <authorList>
            <person name="Ichikawa N."/>
            <person name="Katano-Makiyama Y."/>
            <person name="Hidaka K."/>
        </authorList>
    </citation>
    <scope>NUCLEOTIDE SEQUENCE [LARGE SCALE GENOMIC DNA]</scope>
    <source>
        <strain evidence="3 4">NBRC 112533</strain>
    </source>
</reference>
<dbReference type="Pfam" id="PF08291">
    <property type="entry name" value="Peptidase_M15_3"/>
    <property type="match status" value="1"/>
</dbReference>
<evidence type="ECO:0000259" key="2">
    <source>
        <dbReference type="Pfam" id="PF08291"/>
    </source>
</evidence>
<comment type="caution">
    <text evidence="3">The sequence shown here is derived from an EMBL/GenBank/DDBJ whole genome shotgun (WGS) entry which is preliminary data.</text>
</comment>
<dbReference type="EMBL" id="BAABRT010000013">
    <property type="protein sequence ID" value="GAA5525321.1"/>
    <property type="molecule type" value="Genomic_DNA"/>
</dbReference>
<name>A0ABP9WSB7_9GAMM</name>
<sequence length="227" mass="25879">MSATDQFSLLSRQVHRQWRAQRTNWLVVSAITLLLVLIIAVMWGLLYLQSAAQPYVEIRGYRIADEASLRQFLRQGRNREQFAELTIFLREADVDLQLLPAHGLLRQGSDWLRINEPAFALPPPPTWPNIVATLQLVRDEVVPSIGPVVIVSAYRSARYNRRVGGSATSHHRDFCSVDLVPRSNISRRELVAELQAMHLRLGPESRAGLGIYSGVRFHIDTCGYRRW</sequence>
<dbReference type="InterPro" id="IPR009045">
    <property type="entry name" value="Zn_M74/Hedgehog-like"/>
</dbReference>
<dbReference type="RefSeq" id="WP_345550927.1">
    <property type="nucleotide sequence ID" value="NZ_BAABRT010000013.1"/>
</dbReference>
<accession>A0ABP9WSB7</accession>
<keyword evidence="1" id="KW-0472">Membrane</keyword>
<evidence type="ECO:0000313" key="3">
    <source>
        <dbReference type="EMBL" id="GAA5525321.1"/>
    </source>
</evidence>
<feature type="transmembrane region" description="Helical" evidence="1">
    <location>
        <begin position="25"/>
        <end position="48"/>
    </location>
</feature>
<feature type="domain" description="Peptidase M15A C-terminal" evidence="2">
    <location>
        <begin position="127"/>
        <end position="193"/>
    </location>
</feature>
<evidence type="ECO:0000313" key="4">
    <source>
        <dbReference type="Proteomes" id="UP001408594"/>
    </source>
</evidence>
<protein>
    <recommendedName>
        <fullName evidence="2">Peptidase M15A C-terminal domain-containing protein</fullName>
    </recommendedName>
</protein>
<keyword evidence="1" id="KW-0812">Transmembrane</keyword>
<evidence type="ECO:0000256" key="1">
    <source>
        <dbReference type="SAM" id="Phobius"/>
    </source>
</evidence>
<dbReference type="InterPro" id="IPR013230">
    <property type="entry name" value="Peptidase_M15A_C"/>
</dbReference>